<keyword evidence="1" id="KW-0479">Metal-binding</keyword>
<evidence type="ECO:0000256" key="1">
    <source>
        <dbReference type="PROSITE-ProRule" id="PRU00047"/>
    </source>
</evidence>
<comment type="caution">
    <text evidence="4">The sequence shown here is derived from an EMBL/GenBank/DDBJ whole genome shotgun (WGS) entry which is preliminary data.</text>
</comment>
<evidence type="ECO:0000313" key="6">
    <source>
        <dbReference type="Proteomes" id="UP000321947"/>
    </source>
</evidence>
<feature type="domain" description="CCHC-type" evidence="2">
    <location>
        <begin position="169"/>
        <end position="185"/>
    </location>
</feature>
<proteinExistence type="predicted"/>
<dbReference type="Gene3D" id="4.10.60.10">
    <property type="entry name" value="Zinc finger, CCHC-type"/>
    <property type="match status" value="1"/>
</dbReference>
<dbReference type="EMBL" id="SSTE01018921">
    <property type="protein sequence ID" value="KAA0037675.1"/>
    <property type="molecule type" value="Genomic_DNA"/>
</dbReference>
<dbReference type="InterPro" id="IPR036875">
    <property type="entry name" value="Znf_CCHC_sf"/>
</dbReference>
<evidence type="ECO:0000313" key="5">
    <source>
        <dbReference type="Proteomes" id="UP000321393"/>
    </source>
</evidence>
<dbReference type="GO" id="GO:0003676">
    <property type="term" value="F:nucleic acid binding"/>
    <property type="evidence" value="ECO:0007669"/>
    <property type="project" value="InterPro"/>
</dbReference>
<dbReference type="Proteomes" id="UP000321393">
    <property type="component" value="Unassembled WGS sequence"/>
</dbReference>
<gene>
    <name evidence="4" type="ORF">E5676_scaffold311G00630</name>
    <name evidence="3" type="ORF">E6C27_scaffold277G003450</name>
</gene>
<keyword evidence="1" id="KW-0862">Zinc</keyword>
<dbReference type="SUPFAM" id="SSF57756">
    <property type="entry name" value="Retrovirus zinc finger-like domains"/>
    <property type="match status" value="1"/>
</dbReference>
<keyword evidence="1" id="KW-0863">Zinc-finger</keyword>
<dbReference type="PANTHER" id="PTHR47592:SF27">
    <property type="entry name" value="OS08G0421700 PROTEIN"/>
    <property type="match status" value="1"/>
</dbReference>
<dbReference type="EMBL" id="SSTD01004842">
    <property type="protein sequence ID" value="TYK22818.1"/>
    <property type="molecule type" value="Genomic_DNA"/>
</dbReference>
<dbReference type="Proteomes" id="UP000321947">
    <property type="component" value="Unassembled WGS sequence"/>
</dbReference>
<dbReference type="AlphaFoldDB" id="A0A5D3DH66"/>
<protein>
    <submittedName>
        <fullName evidence="4">Retrovirus-related Pol polyprotein from transposon TNT 1-94</fullName>
    </submittedName>
</protein>
<name>A0A5D3DH66_CUCMM</name>
<sequence>MDEMAYSTIFLYLLDEVFRLVDEATTTAELWKKLESLYLTKSLPNKIYIKEKFFGYKMDQSKSLEENLNEFQKIVVNLNNISEKMSDENQAIILLNSLPETYREVKAAIKYGRDSLTMSIVLDALKTRNLKIKKERKDGELLMARGRSDKKNWKGKEKSSRMNSNEEARKCFLCHKEGHFNKNCPLNKSREASTSEANVTDEYNSTKITDGYDSVETGYESAEVLMMSHTDIQDAWIMDSGCDNGTCEVKGTGSVLIATHDRMIRMLTNGNIEEWSVCVGAVSVSGKGSDISTDQSPLVSQIEAIEQSEFVGVQSQHERTLIDEGVCSDSIASDLKKQRKDAMEAKLFILRKNQTWSLVIKPPIQKLIQPKWFKQGGDNKPRSTSTAVYNVRISGVWVAAVGSRFSAKRRWHFRSETAPYPAATA</sequence>
<evidence type="ECO:0000313" key="4">
    <source>
        <dbReference type="EMBL" id="TYK22818.1"/>
    </source>
</evidence>
<evidence type="ECO:0000259" key="2">
    <source>
        <dbReference type="PROSITE" id="PS50158"/>
    </source>
</evidence>
<dbReference type="GO" id="GO:0008270">
    <property type="term" value="F:zinc ion binding"/>
    <property type="evidence" value="ECO:0007669"/>
    <property type="project" value="UniProtKB-KW"/>
</dbReference>
<dbReference type="PANTHER" id="PTHR47592">
    <property type="entry name" value="PBF68 PROTEIN"/>
    <property type="match status" value="1"/>
</dbReference>
<dbReference type="InterPro" id="IPR001878">
    <property type="entry name" value="Znf_CCHC"/>
</dbReference>
<dbReference type="Pfam" id="PF14223">
    <property type="entry name" value="Retrotran_gag_2"/>
    <property type="match status" value="1"/>
</dbReference>
<dbReference type="OrthoDB" id="10682717at2759"/>
<reference evidence="5 6" key="1">
    <citation type="submission" date="2019-08" db="EMBL/GenBank/DDBJ databases">
        <title>Draft genome sequences of two oriental melons (Cucumis melo L. var makuwa).</title>
        <authorList>
            <person name="Kwon S.-Y."/>
        </authorList>
    </citation>
    <scope>NUCLEOTIDE SEQUENCE [LARGE SCALE GENOMIC DNA]</scope>
    <source>
        <strain evidence="6">cv. Chang Bougi</strain>
        <strain evidence="5">cv. SW 3</strain>
        <tissue evidence="4">Leaf</tissue>
    </source>
</reference>
<organism evidence="4 6">
    <name type="scientific">Cucumis melo var. makuwa</name>
    <name type="common">Oriental melon</name>
    <dbReference type="NCBI Taxonomy" id="1194695"/>
    <lineage>
        <taxon>Eukaryota</taxon>
        <taxon>Viridiplantae</taxon>
        <taxon>Streptophyta</taxon>
        <taxon>Embryophyta</taxon>
        <taxon>Tracheophyta</taxon>
        <taxon>Spermatophyta</taxon>
        <taxon>Magnoliopsida</taxon>
        <taxon>eudicotyledons</taxon>
        <taxon>Gunneridae</taxon>
        <taxon>Pentapetalae</taxon>
        <taxon>rosids</taxon>
        <taxon>fabids</taxon>
        <taxon>Cucurbitales</taxon>
        <taxon>Cucurbitaceae</taxon>
        <taxon>Benincaseae</taxon>
        <taxon>Cucumis</taxon>
    </lineage>
</organism>
<evidence type="ECO:0000313" key="3">
    <source>
        <dbReference type="EMBL" id="KAA0037675.1"/>
    </source>
</evidence>
<accession>A0A5D3DH66</accession>
<dbReference type="PROSITE" id="PS50158">
    <property type="entry name" value="ZF_CCHC"/>
    <property type="match status" value="1"/>
</dbReference>